<keyword evidence="4" id="KW-1185">Reference proteome</keyword>
<dbReference type="InterPro" id="IPR006121">
    <property type="entry name" value="HMA_dom"/>
</dbReference>
<accession>A0ABX1KVN3</accession>
<organism evidence="3 4">
    <name type="scientific">Shewanella oncorhynchi</name>
    <dbReference type="NCBI Taxonomy" id="2726434"/>
    <lineage>
        <taxon>Bacteria</taxon>
        <taxon>Pseudomonadati</taxon>
        <taxon>Pseudomonadota</taxon>
        <taxon>Gammaproteobacteria</taxon>
        <taxon>Alteromonadales</taxon>
        <taxon>Shewanellaceae</taxon>
        <taxon>Shewanella</taxon>
    </lineage>
</organism>
<dbReference type="PROSITE" id="PS50846">
    <property type="entry name" value="HMA_2"/>
    <property type="match status" value="1"/>
</dbReference>
<proteinExistence type="predicted"/>
<dbReference type="SUPFAM" id="SSF55008">
    <property type="entry name" value="HMA, heavy metal-associated domain"/>
    <property type="match status" value="1"/>
</dbReference>
<comment type="caution">
    <text evidence="3">The sequence shown here is derived from an EMBL/GenBank/DDBJ whole genome shotgun (WGS) entry which is preliminary data.</text>
</comment>
<gene>
    <name evidence="3" type="ORF">HGO26_21280</name>
</gene>
<dbReference type="InterPro" id="IPR036163">
    <property type="entry name" value="HMA_dom_sf"/>
</dbReference>
<name>A0ABX1KVN3_9GAMM</name>
<dbReference type="Gene3D" id="3.30.70.100">
    <property type="match status" value="1"/>
</dbReference>
<dbReference type="PROSITE" id="PS01047">
    <property type="entry name" value="HMA_1"/>
    <property type="match status" value="1"/>
</dbReference>
<protein>
    <submittedName>
        <fullName evidence="3">Heavy-metal-associated domain-containing protein</fullName>
    </submittedName>
</protein>
<evidence type="ECO:0000313" key="4">
    <source>
        <dbReference type="Proteomes" id="UP000527352"/>
    </source>
</evidence>
<feature type="domain" description="HMA" evidence="2">
    <location>
        <begin position="1"/>
        <end position="63"/>
    </location>
</feature>
<evidence type="ECO:0000256" key="1">
    <source>
        <dbReference type="ARBA" id="ARBA00022723"/>
    </source>
</evidence>
<evidence type="ECO:0000259" key="2">
    <source>
        <dbReference type="PROSITE" id="PS50846"/>
    </source>
</evidence>
<keyword evidence="1" id="KW-0479">Metal-binding</keyword>
<evidence type="ECO:0000313" key="3">
    <source>
        <dbReference type="EMBL" id="NLQ25392.1"/>
    </source>
</evidence>
<dbReference type="Pfam" id="PF00403">
    <property type="entry name" value="HMA"/>
    <property type="match status" value="1"/>
</dbReference>
<dbReference type="Proteomes" id="UP000527352">
    <property type="component" value="Unassembled WGS sequence"/>
</dbReference>
<reference evidence="3 4" key="1">
    <citation type="submission" date="2020-04" db="EMBL/GenBank/DDBJ databases">
        <title>The first description of lens atrophy caused by putative novel Shewanella sp. that is a new emerging pathogen for cultured rainbow trout?</title>
        <authorList>
            <person name="Saticioglu I.B."/>
            <person name="Duman M."/>
            <person name="Altun S."/>
        </authorList>
    </citation>
    <scope>NUCLEOTIDE SEQUENCE [LARGE SCALE GENOMIC DNA]</scope>
    <source>
        <strain evidence="3 4">S-1</strain>
    </source>
</reference>
<dbReference type="InterPro" id="IPR017969">
    <property type="entry name" value="Heavy-metal-associated_CS"/>
</dbReference>
<dbReference type="EMBL" id="JABAEB010000020">
    <property type="protein sequence ID" value="NLQ25392.1"/>
    <property type="molecule type" value="Genomic_DNA"/>
</dbReference>
<sequence>MLTLKITDMTCNHCFGLINRAIKELDADAVVTADLTSRSINVQSSQSQDEILDALEDIGYPAKPESTCCSVDRSSKSQNTAN</sequence>
<dbReference type="RefSeq" id="WP_168827713.1">
    <property type="nucleotide sequence ID" value="NZ_JABAEB010000020.1"/>
</dbReference>